<comment type="caution">
    <text evidence="4">The sequence shown here is derived from an EMBL/GenBank/DDBJ whole genome shotgun (WGS) entry which is preliminary data.</text>
</comment>
<dbReference type="Pfam" id="PF23865">
    <property type="entry name" value="DUF7223"/>
    <property type="match status" value="1"/>
</dbReference>
<proteinExistence type="predicted"/>
<dbReference type="EMBL" id="MU865193">
    <property type="protein sequence ID" value="KAK4456569.1"/>
    <property type="molecule type" value="Genomic_DNA"/>
</dbReference>
<feature type="signal peptide" evidence="1">
    <location>
        <begin position="1"/>
        <end position="21"/>
    </location>
</feature>
<evidence type="ECO:0000313" key="4">
    <source>
        <dbReference type="EMBL" id="KAK4456569.1"/>
    </source>
</evidence>
<dbReference type="InterPro" id="IPR055647">
    <property type="entry name" value="DUF7223"/>
</dbReference>
<dbReference type="AlphaFoldDB" id="A0AAV9H8C6"/>
<name>A0AAV9H8C6_9PEZI</name>
<dbReference type="Gene3D" id="1.20.120.20">
    <property type="entry name" value="Apolipoprotein"/>
    <property type="match status" value="1"/>
</dbReference>
<evidence type="ECO:0000259" key="2">
    <source>
        <dbReference type="Pfam" id="PF22974"/>
    </source>
</evidence>
<dbReference type="Pfam" id="PF22974">
    <property type="entry name" value="DUF7029"/>
    <property type="match status" value="1"/>
</dbReference>
<reference evidence="4" key="2">
    <citation type="submission" date="2023-06" db="EMBL/GenBank/DDBJ databases">
        <authorList>
            <consortium name="Lawrence Berkeley National Laboratory"/>
            <person name="Mondo S.J."/>
            <person name="Hensen N."/>
            <person name="Bonometti L."/>
            <person name="Westerberg I."/>
            <person name="Brannstrom I.O."/>
            <person name="Guillou S."/>
            <person name="Cros-Aarteil S."/>
            <person name="Calhoun S."/>
            <person name="Haridas S."/>
            <person name="Kuo A."/>
            <person name="Pangilinan J."/>
            <person name="Riley R."/>
            <person name="Labutti K."/>
            <person name="Andreopoulos B."/>
            <person name="Lipzen A."/>
            <person name="Chen C."/>
            <person name="Yanf M."/>
            <person name="Daum C."/>
            <person name="Ng V."/>
            <person name="Clum A."/>
            <person name="Steindorff A."/>
            <person name="Ohm R."/>
            <person name="Martin F."/>
            <person name="Silar P."/>
            <person name="Natvig D."/>
            <person name="Lalanne C."/>
            <person name="Gautier V."/>
            <person name="Ament-Velasquez S.L."/>
            <person name="Kruys A."/>
            <person name="Hutchinson M.I."/>
            <person name="Powell A.J."/>
            <person name="Barry K."/>
            <person name="Miller A.N."/>
            <person name="Grigoriev I.V."/>
            <person name="Debuchy R."/>
            <person name="Gladieux P."/>
            <person name="Thoren M.H."/>
            <person name="Johannesson H."/>
        </authorList>
    </citation>
    <scope>NUCLEOTIDE SEQUENCE</scope>
    <source>
        <strain evidence="4">PSN324</strain>
    </source>
</reference>
<evidence type="ECO:0000256" key="1">
    <source>
        <dbReference type="SAM" id="SignalP"/>
    </source>
</evidence>
<gene>
    <name evidence="4" type="ORF">QBC42DRAFT_280995</name>
</gene>
<organism evidence="4 5">
    <name type="scientific">Cladorrhinum samala</name>
    <dbReference type="NCBI Taxonomy" id="585594"/>
    <lineage>
        <taxon>Eukaryota</taxon>
        <taxon>Fungi</taxon>
        <taxon>Dikarya</taxon>
        <taxon>Ascomycota</taxon>
        <taxon>Pezizomycotina</taxon>
        <taxon>Sordariomycetes</taxon>
        <taxon>Sordariomycetidae</taxon>
        <taxon>Sordariales</taxon>
        <taxon>Podosporaceae</taxon>
        <taxon>Cladorrhinum</taxon>
    </lineage>
</organism>
<feature type="domain" description="DUF7223" evidence="3">
    <location>
        <begin position="324"/>
        <end position="552"/>
    </location>
</feature>
<protein>
    <submittedName>
        <fullName evidence="4">Uncharacterized protein</fullName>
    </submittedName>
</protein>
<keyword evidence="1" id="KW-0732">Signal</keyword>
<feature type="domain" description="DUF7029" evidence="2">
    <location>
        <begin position="94"/>
        <end position="199"/>
    </location>
</feature>
<evidence type="ECO:0000259" key="3">
    <source>
        <dbReference type="Pfam" id="PF23865"/>
    </source>
</evidence>
<sequence length="588" mass="62482">MVAIHLLLAAALTQTRFHVAARTVPLAGDISHLDRTTSIVHARSEPVILQPLRNIRRGNTKRDRRAALGLKSEETFYWQGNDGTVAKFDLKAPGANENIVNLEQIDNLVQKVTCPESDAGELKLEFADAADFDDAQDIWDWVNQEEDNSFLMVVGEGDCGLNAERILYNVTGLVYNDEKETAVLQVKETTWKTAAHTFDLTVGKQALPPTVSESKRRRSLGDLIDKAKDKVADTVEKVTDKISDTVDKVKDKTSDLIEEIPSKVDKFINETETIIGKAKEKIESGLDKAKPIASSILSPSLTPEFTIPFNASGLTGKTLTLSGASGLDTIVTCVECSTSGSISISARFSAELFELKEANIDLTLDEDLTATAILTMGLRGDLTSGLAVSKSVPIFEFSPAGIVIPGVMTIGPTVGINLGAEINEIKGAISMTLGGTAKLPKGSSARLDFLNEDKLTKEGWDLEFDEAPFKADASVTASAGLFLRGTVGMEVSVVENGFSAELTANLPSLAASLKAVTSATCSACGNFQNGLESSIGFVTSVGVSLTKKTGGVDQKLKGLTLSQPIAPPLAKSCLGFGPEGDQCLALIG</sequence>
<keyword evidence="5" id="KW-1185">Reference proteome</keyword>
<feature type="chain" id="PRO_5043474258" evidence="1">
    <location>
        <begin position="22"/>
        <end position="588"/>
    </location>
</feature>
<reference evidence="4" key="1">
    <citation type="journal article" date="2023" name="Mol. Phylogenet. Evol.">
        <title>Genome-scale phylogeny and comparative genomics of the fungal order Sordariales.</title>
        <authorList>
            <person name="Hensen N."/>
            <person name="Bonometti L."/>
            <person name="Westerberg I."/>
            <person name="Brannstrom I.O."/>
            <person name="Guillou S."/>
            <person name="Cros-Aarteil S."/>
            <person name="Calhoun S."/>
            <person name="Haridas S."/>
            <person name="Kuo A."/>
            <person name="Mondo S."/>
            <person name="Pangilinan J."/>
            <person name="Riley R."/>
            <person name="LaButti K."/>
            <person name="Andreopoulos B."/>
            <person name="Lipzen A."/>
            <person name="Chen C."/>
            <person name="Yan M."/>
            <person name="Daum C."/>
            <person name="Ng V."/>
            <person name="Clum A."/>
            <person name="Steindorff A."/>
            <person name="Ohm R.A."/>
            <person name="Martin F."/>
            <person name="Silar P."/>
            <person name="Natvig D.O."/>
            <person name="Lalanne C."/>
            <person name="Gautier V."/>
            <person name="Ament-Velasquez S.L."/>
            <person name="Kruys A."/>
            <person name="Hutchinson M.I."/>
            <person name="Powell A.J."/>
            <person name="Barry K."/>
            <person name="Miller A.N."/>
            <person name="Grigoriev I.V."/>
            <person name="Debuchy R."/>
            <person name="Gladieux P."/>
            <person name="Hiltunen Thoren M."/>
            <person name="Johannesson H."/>
        </authorList>
    </citation>
    <scope>NUCLEOTIDE SEQUENCE</scope>
    <source>
        <strain evidence="4">PSN324</strain>
    </source>
</reference>
<evidence type="ECO:0000313" key="5">
    <source>
        <dbReference type="Proteomes" id="UP001321749"/>
    </source>
</evidence>
<dbReference type="InterPro" id="IPR054293">
    <property type="entry name" value="DUF7029"/>
</dbReference>
<accession>A0AAV9H8C6</accession>
<dbReference type="Proteomes" id="UP001321749">
    <property type="component" value="Unassembled WGS sequence"/>
</dbReference>